<dbReference type="SUPFAM" id="SSF53474">
    <property type="entry name" value="alpha/beta-Hydrolases"/>
    <property type="match status" value="1"/>
</dbReference>
<dbReference type="Pfam" id="PF00561">
    <property type="entry name" value="Abhydrolase_1"/>
    <property type="match status" value="1"/>
</dbReference>
<dbReference type="PRINTS" id="PR00111">
    <property type="entry name" value="ABHYDROLASE"/>
</dbReference>
<accession>A0A6J7GGW6</accession>
<evidence type="ECO:0000256" key="1">
    <source>
        <dbReference type="ARBA" id="ARBA00022801"/>
    </source>
</evidence>
<evidence type="ECO:0000259" key="2">
    <source>
        <dbReference type="Pfam" id="PF00561"/>
    </source>
</evidence>
<dbReference type="InterPro" id="IPR000073">
    <property type="entry name" value="AB_hydrolase_1"/>
</dbReference>
<feature type="domain" description="AB hydrolase-1" evidence="2">
    <location>
        <begin position="12"/>
        <end position="126"/>
    </location>
</feature>
<evidence type="ECO:0000313" key="3">
    <source>
        <dbReference type="EMBL" id="CAB4902599.1"/>
    </source>
</evidence>
<dbReference type="EMBL" id="CAFBMK010000024">
    <property type="protein sequence ID" value="CAB4902599.1"/>
    <property type="molecule type" value="Genomic_DNA"/>
</dbReference>
<protein>
    <submittedName>
        <fullName evidence="3">Unannotated protein</fullName>
    </submittedName>
</protein>
<dbReference type="GO" id="GO:0016787">
    <property type="term" value="F:hydrolase activity"/>
    <property type="evidence" value="ECO:0007669"/>
    <property type="project" value="UniProtKB-KW"/>
</dbReference>
<organism evidence="3">
    <name type="scientific">freshwater metagenome</name>
    <dbReference type="NCBI Taxonomy" id="449393"/>
    <lineage>
        <taxon>unclassified sequences</taxon>
        <taxon>metagenomes</taxon>
        <taxon>ecological metagenomes</taxon>
    </lineage>
</organism>
<dbReference type="PANTHER" id="PTHR43798">
    <property type="entry name" value="MONOACYLGLYCEROL LIPASE"/>
    <property type="match status" value="1"/>
</dbReference>
<dbReference type="PANTHER" id="PTHR43798:SF31">
    <property type="entry name" value="AB HYDROLASE SUPERFAMILY PROTEIN YCLE"/>
    <property type="match status" value="1"/>
</dbReference>
<dbReference type="GO" id="GO:0016020">
    <property type="term" value="C:membrane"/>
    <property type="evidence" value="ECO:0007669"/>
    <property type="project" value="TreeGrafter"/>
</dbReference>
<gene>
    <name evidence="3" type="ORF">UFOPK3564_00665</name>
</gene>
<reference evidence="3" key="1">
    <citation type="submission" date="2020-05" db="EMBL/GenBank/DDBJ databases">
        <authorList>
            <person name="Chiriac C."/>
            <person name="Salcher M."/>
            <person name="Ghai R."/>
            <person name="Kavagutti S V."/>
        </authorList>
    </citation>
    <scope>NUCLEOTIDE SEQUENCE</scope>
</reference>
<sequence length="266" mass="28270">MPLHVEVAGDGPPVVLLHGLTASHRYVVMGSRHLKRAGHRVLTYDARGHGASDPAPTSDAYGYDVLADDLVAVLAEHDMPRAVLVGASMGAHTAVRLALRRPELVSGLVVVTPAYEPGKETDERNLAGWDRLADGLERGGADGFVDAYDFDRIPEDWRGTVRKVMHQRLSVHEHPKAVADAIRAVSRSAPYGSLDELAAITVPAVVVGDRDAADPGHPLAVAERYAEALGDATLVVEDEGKSPIAWQGGQLSRVIEGLVARTDAVG</sequence>
<keyword evidence="1" id="KW-0378">Hydrolase</keyword>
<dbReference type="Gene3D" id="3.40.50.1820">
    <property type="entry name" value="alpha/beta hydrolase"/>
    <property type="match status" value="1"/>
</dbReference>
<dbReference type="InterPro" id="IPR050266">
    <property type="entry name" value="AB_hydrolase_sf"/>
</dbReference>
<dbReference type="InterPro" id="IPR029058">
    <property type="entry name" value="AB_hydrolase_fold"/>
</dbReference>
<proteinExistence type="predicted"/>
<dbReference type="AlphaFoldDB" id="A0A6J7GGW6"/>
<name>A0A6J7GGW6_9ZZZZ</name>